<dbReference type="PROSITE" id="PS50086">
    <property type="entry name" value="TBC_RABGAP"/>
    <property type="match status" value="1"/>
</dbReference>
<proteinExistence type="predicted"/>
<evidence type="ECO:0000259" key="2">
    <source>
        <dbReference type="PROSITE" id="PS50086"/>
    </source>
</evidence>
<name>A0ABR2YUW7_9CHLO</name>
<evidence type="ECO:0000313" key="3">
    <source>
        <dbReference type="EMBL" id="KAK9915184.1"/>
    </source>
</evidence>
<feature type="domain" description="Rab-GAP TBC" evidence="2">
    <location>
        <begin position="74"/>
        <end position="349"/>
    </location>
</feature>
<evidence type="ECO:0000256" key="1">
    <source>
        <dbReference type="SAM" id="MobiDB-lite"/>
    </source>
</evidence>
<evidence type="ECO:0000313" key="4">
    <source>
        <dbReference type="Proteomes" id="UP001491310"/>
    </source>
</evidence>
<dbReference type="PANTHER" id="PTHR22957">
    <property type="entry name" value="TBC1 DOMAIN FAMILY MEMBER GTPASE-ACTIVATING PROTEIN"/>
    <property type="match status" value="1"/>
</dbReference>
<dbReference type="InterPro" id="IPR000195">
    <property type="entry name" value="Rab-GAP-TBC_dom"/>
</dbReference>
<gene>
    <name evidence="3" type="ORF">WJX75_005786</name>
</gene>
<dbReference type="SMART" id="SM00164">
    <property type="entry name" value="TBC"/>
    <property type="match status" value="1"/>
</dbReference>
<dbReference type="Gene3D" id="1.10.8.270">
    <property type="entry name" value="putative rabgap domain of human tbc1 domain family member 14 like domains"/>
    <property type="match status" value="1"/>
</dbReference>
<dbReference type="Proteomes" id="UP001491310">
    <property type="component" value="Unassembled WGS sequence"/>
</dbReference>
<dbReference type="SUPFAM" id="SSF47923">
    <property type="entry name" value="Ypt/Rab-GAP domain of gyp1p"/>
    <property type="match status" value="2"/>
</dbReference>
<reference evidence="3 4" key="1">
    <citation type="journal article" date="2024" name="Nat. Commun.">
        <title>Phylogenomics reveals the evolutionary origins of lichenization in chlorophyte algae.</title>
        <authorList>
            <person name="Puginier C."/>
            <person name="Libourel C."/>
            <person name="Otte J."/>
            <person name="Skaloud P."/>
            <person name="Haon M."/>
            <person name="Grisel S."/>
            <person name="Petersen M."/>
            <person name="Berrin J.G."/>
            <person name="Delaux P.M."/>
            <person name="Dal Grande F."/>
            <person name="Keller J."/>
        </authorList>
    </citation>
    <scope>NUCLEOTIDE SEQUENCE [LARGE SCALE GENOMIC DNA]</scope>
    <source>
        <strain evidence="3 4">SAG 216-7</strain>
    </source>
</reference>
<keyword evidence="4" id="KW-1185">Reference proteome</keyword>
<organism evidence="3 4">
    <name type="scientific">Coccomyxa subellipsoidea</name>
    <dbReference type="NCBI Taxonomy" id="248742"/>
    <lineage>
        <taxon>Eukaryota</taxon>
        <taxon>Viridiplantae</taxon>
        <taxon>Chlorophyta</taxon>
        <taxon>core chlorophytes</taxon>
        <taxon>Trebouxiophyceae</taxon>
        <taxon>Trebouxiophyceae incertae sedis</taxon>
        <taxon>Coccomyxaceae</taxon>
        <taxon>Coccomyxa</taxon>
    </lineage>
</organism>
<dbReference type="InterPro" id="IPR035969">
    <property type="entry name" value="Rab-GAP_TBC_sf"/>
</dbReference>
<protein>
    <recommendedName>
        <fullName evidence="2">Rab-GAP TBC domain-containing protein</fullName>
    </recommendedName>
</protein>
<sequence>MSRAAGSSSGAALAVGAALGLGAAAAAALAVALLSGQKGNKAQPLTKEAWKEAHDEGGRIVDFAGILEQIRMGGCHPDVREEVWPYLLRLVSPSSTAEQRSTLKADLARRYSDLLQRCQDLETSLDSAVVRTGSSVAVAENAGVGRSVPAHLAQFAEAQRIIVLDAIRTDLLQPDAASESSHRTNGAMNGLVPSADRRGGGPWLGRVAEETLMNATHLSPASRKAAARLIHLLSAYAVHDPETGYCQGMSDLAAPFLTIFEDDSMAFWCFERLLQRTSKNFRHDETGMREQLRGLARVLEQADPVVFHHLRQIGAGECFFAYRMVIVQLRRELPMAQAVTLWEILWADEYWQRLGSWTPPSLSWPSSGSWGSFDKNLSSLGGREDYQAAGSAPELLLFFIAAVALRQRRRLIDDCRDQDDTLRLFNSLRVDLWGSLRTARGLQRSLAAQYQPSSSVY</sequence>
<dbReference type="EMBL" id="JALJOT010000005">
    <property type="protein sequence ID" value="KAK9915184.1"/>
    <property type="molecule type" value="Genomic_DNA"/>
</dbReference>
<dbReference type="PANTHER" id="PTHR22957:SF507">
    <property type="entry name" value="OS08G0547200 PROTEIN"/>
    <property type="match status" value="1"/>
</dbReference>
<accession>A0ABR2YUW7</accession>
<comment type="caution">
    <text evidence="3">The sequence shown here is derived from an EMBL/GenBank/DDBJ whole genome shotgun (WGS) entry which is preliminary data.</text>
</comment>
<dbReference type="Pfam" id="PF00566">
    <property type="entry name" value="RabGAP-TBC"/>
    <property type="match status" value="1"/>
</dbReference>
<dbReference type="Gene3D" id="1.10.472.80">
    <property type="entry name" value="Ypt/Rab-GAP domain of gyp1p, domain 3"/>
    <property type="match status" value="1"/>
</dbReference>
<feature type="region of interest" description="Disordered" evidence="1">
    <location>
        <begin position="175"/>
        <end position="200"/>
    </location>
</feature>